<evidence type="ECO:0000256" key="8">
    <source>
        <dbReference type="RuleBase" id="RU361270"/>
    </source>
</evidence>
<dbReference type="PRINTS" id="PR00189">
    <property type="entry name" value="TRNSTHYRETIN"/>
</dbReference>
<dbReference type="InterPro" id="IPR014306">
    <property type="entry name" value="Hydroxyisourate_hydrolase"/>
</dbReference>
<comment type="subunit">
    <text evidence="4 8">Homotetramer.</text>
</comment>
<evidence type="ECO:0000256" key="3">
    <source>
        <dbReference type="ARBA" id="ARBA00009850"/>
    </source>
</evidence>
<protein>
    <recommendedName>
        <fullName evidence="8">5-hydroxyisourate hydrolase</fullName>
        <shortName evidence="8">HIU hydrolase</shortName>
        <shortName evidence="8">HIUHase</shortName>
        <ecNumber evidence="8">3.5.2.17</ecNumber>
    </recommendedName>
</protein>
<dbReference type="PROSITE" id="PS00769">
    <property type="entry name" value="TRANSTHYRETIN_2"/>
    <property type="match status" value="1"/>
</dbReference>
<sequence>MGRLTTHVLDTATGRPAAGVRITLYRLSGAGRDRIGDATTNVDGRTDGPLLEGASMAEGSYELVFAAGDYLRGTGQAGSGVLFLDEIPIRFGISDVSGHYHVPLLLAPYGYSTYRGS</sequence>
<gene>
    <name evidence="10" type="ORF">C8J28_112134</name>
</gene>
<evidence type="ECO:0000256" key="4">
    <source>
        <dbReference type="ARBA" id="ARBA00011881"/>
    </source>
</evidence>
<dbReference type="GO" id="GO:0006144">
    <property type="term" value="P:purine nucleobase metabolic process"/>
    <property type="evidence" value="ECO:0007669"/>
    <property type="project" value="UniProtKB-KW"/>
</dbReference>
<dbReference type="CDD" id="cd05822">
    <property type="entry name" value="TLP_HIUase"/>
    <property type="match status" value="1"/>
</dbReference>
<comment type="catalytic activity">
    <reaction evidence="1 8">
        <text>5-hydroxyisourate + H2O = 5-hydroxy-2-oxo-4-ureido-2,5-dihydro-1H-imidazole-5-carboxylate + H(+)</text>
        <dbReference type="Rhea" id="RHEA:23736"/>
        <dbReference type="ChEBI" id="CHEBI:15377"/>
        <dbReference type="ChEBI" id="CHEBI:15378"/>
        <dbReference type="ChEBI" id="CHEBI:18072"/>
        <dbReference type="ChEBI" id="CHEBI:58639"/>
        <dbReference type="EC" id="3.5.2.17"/>
    </reaction>
</comment>
<dbReference type="SUPFAM" id="SSF49472">
    <property type="entry name" value="Transthyretin (synonym: prealbumin)"/>
    <property type="match status" value="1"/>
</dbReference>
<comment type="function">
    <text evidence="2">Catalyzes the hydrolysis of 5-hydroxyisourate (HIU) to 2-oxo-4-hydroxy-4-carboxy-5-ureidoimidazoline (OHCU).</text>
</comment>
<dbReference type="FunFam" id="2.60.40.180:FF:000005">
    <property type="entry name" value="5-hydroxyisourate hydrolase"/>
    <property type="match status" value="1"/>
</dbReference>
<evidence type="ECO:0000256" key="7">
    <source>
        <dbReference type="PIRSR" id="PIRSR600895-51"/>
    </source>
</evidence>
<dbReference type="Pfam" id="PF00576">
    <property type="entry name" value="Transthyretin"/>
    <property type="match status" value="1"/>
</dbReference>
<feature type="domain" description="Transthyretin/hydroxyisourate hydrolase" evidence="9">
    <location>
        <begin position="4"/>
        <end position="116"/>
    </location>
</feature>
<comment type="similarity">
    <text evidence="3 8">Belongs to the transthyretin family. 5-hydroxyisourate hydrolase subfamily.</text>
</comment>
<dbReference type="AlphaFoldDB" id="A0A2T5K344"/>
<dbReference type="RefSeq" id="WP_108221363.1">
    <property type="nucleotide sequence ID" value="NZ_CP090021.1"/>
</dbReference>
<reference evidence="10 11" key="1">
    <citation type="submission" date="2018-04" db="EMBL/GenBank/DDBJ databases">
        <title>Genomic Encyclopedia of Type Strains, Phase III (KMG-III): the genomes of soil and plant-associated and newly described type strains.</title>
        <authorList>
            <person name="Whitman W."/>
        </authorList>
    </citation>
    <scope>NUCLEOTIDE SEQUENCE [LARGE SCALE GENOMIC DNA]</scope>
    <source>
        <strain evidence="10 11">KA25</strain>
    </source>
</reference>
<dbReference type="InterPro" id="IPR036817">
    <property type="entry name" value="Transthyretin/HIU_hydrolase_sf"/>
</dbReference>
<dbReference type="PANTHER" id="PTHR10395:SF7">
    <property type="entry name" value="5-HYDROXYISOURATE HYDROLASE"/>
    <property type="match status" value="1"/>
</dbReference>
<dbReference type="InterPro" id="IPR023416">
    <property type="entry name" value="Transthyretin/HIU_hydrolase_d"/>
</dbReference>
<keyword evidence="11" id="KW-1185">Reference proteome</keyword>
<evidence type="ECO:0000259" key="9">
    <source>
        <dbReference type="Pfam" id="PF00576"/>
    </source>
</evidence>
<evidence type="ECO:0000256" key="1">
    <source>
        <dbReference type="ARBA" id="ARBA00001043"/>
    </source>
</evidence>
<dbReference type="EC" id="3.5.2.17" evidence="8"/>
<evidence type="ECO:0000256" key="6">
    <source>
        <dbReference type="ARBA" id="ARBA00022801"/>
    </source>
</evidence>
<feature type="binding site" evidence="7">
    <location>
        <position position="45"/>
    </location>
    <ligand>
        <name>substrate</name>
    </ligand>
</feature>
<dbReference type="Gene3D" id="2.60.40.180">
    <property type="entry name" value="Transthyretin/hydroxyisourate hydrolase domain"/>
    <property type="match status" value="1"/>
</dbReference>
<dbReference type="InterPro" id="IPR000895">
    <property type="entry name" value="Transthyretin/HIU_hydrolase"/>
</dbReference>
<dbReference type="Proteomes" id="UP000244060">
    <property type="component" value="Unassembled WGS sequence"/>
</dbReference>
<dbReference type="InterPro" id="IPR023418">
    <property type="entry name" value="Thyroxine_BS"/>
</dbReference>
<feature type="binding site" evidence="7">
    <location>
        <position position="114"/>
    </location>
    <ligand>
        <name>substrate</name>
    </ligand>
</feature>
<accession>A0A2T5K344</accession>
<dbReference type="EMBL" id="QAOT01000012">
    <property type="protein sequence ID" value="PTR16835.1"/>
    <property type="molecule type" value="Genomic_DNA"/>
</dbReference>
<comment type="caution">
    <text evidence="10">The sequence shown here is derived from an EMBL/GenBank/DDBJ whole genome shotgun (WGS) entry which is preliminary data.</text>
</comment>
<organism evidence="10 11">
    <name type="scientific">Cereibacter azotoformans</name>
    <dbReference type="NCBI Taxonomy" id="43057"/>
    <lineage>
        <taxon>Bacteria</taxon>
        <taxon>Pseudomonadati</taxon>
        <taxon>Pseudomonadota</taxon>
        <taxon>Alphaproteobacteria</taxon>
        <taxon>Rhodobacterales</taxon>
        <taxon>Paracoccaceae</taxon>
        <taxon>Cereibacter</taxon>
    </lineage>
</organism>
<dbReference type="GO" id="GO:0033971">
    <property type="term" value="F:hydroxyisourate hydrolase activity"/>
    <property type="evidence" value="ECO:0007669"/>
    <property type="project" value="UniProtKB-EC"/>
</dbReference>
<feature type="binding site" evidence="7">
    <location>
        <position position="7"/>
    </location>
    <ligand>
        <name>substrate</name>
    </ligand>
</feature>
<dbReference type="PANTHER" id="PTHR10395">
    <property type="entry name" value="URICASE AND TRANSTHYRETIN-RELATED"/>
    <property type="match status" value="1"/>
</dbReference>
<keyword evidence="5 8" id="KW-0659">Purine metabolism</keyword>
<name>A0A2T5K344_9RHOB</name>
<dbReference type="InterPro" id="IPR023419">
    <property type="entry name" value="Transthyretin_CS"/>
</dbReference>
<proteinExistence type="inferred from homology"/>
<dbReference type="NCBIfam" id="TIGR02962">
    <property type="entry name" value="hdxy_isourate"/>
    <property type="match status" value="1"/>
</dbReference>
<evidence type="ECO:0000256" key="5">
    <source>
        <dbReference type="ARBA" id="ARBA00022631"/>
    </source>
</evidence>
<evidence type="ECO:0000313" key="11">
    <source>
        <dbReference type="Proteomes" id="UP000244060"/>
    </source>
</evidence>
<evidence type="ECO:0000313" key="10">
    <source>
        <dbReference type="EMBL" id="PTR16835.1"/>
    </source>
</evidence>
<keyword evidence="6 8" id="KW-0378">Hydrolase</keyword>
<evidence type="ECO:0000256" key="2">
    <source>
        <dbReference type="ARBA" id="ARBA00002704"/>
    </source>
</evidence>
<dbReference type="PROSITE" id="PS00768">
    <property type="entry name" value="TRANSTHYRETIN_1"/>
    <property type="match status" value="1"/>
</dbReference>
<dbReference type="OrthoDB" id="9792386at2"/>